<evidence type="ECO:0000256" key="1">
    <source>
        <dbReference type="SAM" id="Coils"/>
    </source>
</evidence>
<evidence type="ECO:0000313" key="5">
    <source>
        <dbReference type="Proteomes" id="UP001060771"/>
    </source>
</evidence>
<dbReference type="Proteomes" id="UP001060771">
    <property type="component" value="Chromosome"/>
</dbReference>
<sequence length="105" mass="12548">MSLERLYEVLRKIDSKVDEIYKLRDSSDAEIAKLISEVKVKVEDEIEEYIKRLIGEYKEKKHSEIENEVNKYSEDLRRDVEQFRKKINNAIDKTVDEVVRMLIGE</sequence>
<gene>
    <name evidence="3" type="ORF">GCM10007112_12600</name>
    <name evidence="2" type="ORF">Vsou_25500</name>
</gene>
<reference evidence="3" key="1">
    <citation type="journal article" date="2014" name="Int. J. Syst. Evol. Microbiol.">
        <title>Complete genome sequence of Corynebacterium casei LMG S-19264T (=DSM 44701T), isolated from a smear-ripened cheese.</title>
        <authorList>
            <consortium name="US DOE Joint Genome Institute (JGI-PGF)"/>
            <person name="Walter F."/>
            <person name="Albersmeier A."/>
            <person name="Kalinowski J."/>
            <person name="Ruckert C."/>
        </authorList>
    </citation>
    <scope>NUCLEOTIDE SEQUENCE</scope>
    <source>
        <strain evidence="3">JCM 11219</strain>
    </source>
</reference>
<name>A0A830EFC0_9CREN</name>
<reference evidence="5" key="3">
    <citation type="submission" date="2022-09" db="EMBL/GenBank/DDBJ databases">
        <title>Complete genome sequence of Vulcanisaeta souniana.</title>
        <authorList>
            <person name="Kato S."/>
            <person name="Itoh T."/>
            <person name="Ohkuma M."/>
        </authorList>
    </citation>
    <scope>NUCLEOTIDE SEQUENCE [LARGE SCALE GENOMIC DNA]</scope>
    <source>
        <strain evidence="5">JCM 11219</strain>
    </source>
</reference>
<evidence type="ECO:0000313" key="4">
    <source>
        <dbReference type="Proteomes" id="UP000657075"/>
    </source>
</evidence>
<feature type="coiled-coil region" evidence="1">
    <location>
        <begin position="62"/>
        <end position="93"/>
    </location>
</feature>
<organism evidence="3 4">
    <name type="scientific">Vulcanisaeta souniana JCM 11219</name>
    <dbReference type="NCBI Taxonomy" id="1293586"/>
    <lineage>
        <taxon>Archaea</taxon>
        <taxon>Thermoproteota</taxon>
        <taxon>Thermoprotei</taxon>
        <taxon>Thermoproteales</taxon>
        <taxon>Thermoproteaceae</taxon>
        <taxon>Vulcanisaeta</taxon>
    </lineage>
</organism>
<evidence type="ECO:0000313" key="2">
    <source>
        <dbReference type="EMBL" id="BDR93457.1"/>
    </source>
</evidence>
<protein>
    <submittedName>
        <fullName evidence="3">Uncharacterized protein</fullName>
    </submittedName>
</protein>
<evidence type="ECO:0000313" key="3">
    <source>
        <dbReference type="EMBL" id="GGI77263.1"/>
    </source>
</evidence>
<reference evidence="3" key="2">
    <citation type="submission" date="2020-09" db="EMBL/GenBank/DDBJ databases">
        <authorList>
            <person name="Sun Q."/>
            <person name="Ohkuma M."/>
        </authorList>
    </citation>
    <scope>NUCLEOTIDE SEQUENCE</scope>
    <source>
        <strain evidence="3">JCM 11219</strain>
    </source>
</reference>
<dbReference type="AlphaFoldDB" id="A0A830EFC0"/>
<dbReference type="Proteomes" id="UP000657075">
    <property type="component" value="Unassembled WGS sequence"/>
</dbReference>
<keyword evidence="5" id="KW-1185">Reference proteome</keyword>
<dbReference type="EMBL" id="BMNM01000004">
    <property type="protein sequence ID" value="GGI77263.1"/>
    <property type="molecule type" value="Genomic_DNA"/>
</dbReference>
<dbReference type="RefSeq" id="WP_054844457.1">
    <property type="nucleotide sequence ID" value="NZ_AP026830.1"/>
</dbReference>
<dbReference type="EMBL" id="AP026830">
    <property type="protein sequence ID" value="BDR93457.1"/>
    <property type="molecule type" value="Genomic_DNA"/>
</dbReference>
<reference evidence="2" key="4">
    <citation type="journal article" date="2023" name="Microbiol. Resour. Announc.">
        <title>Complete Genome Sequence of Vulcanisaeta souniana Strain IC-059, a Hyperthermophilic Archaeon Isolated from Hot Spring Water in Japan.</title>
        <authorList>
            <person name="Kato S."/>
            <person name="Itoh T."/>
            <person name="Wu L."/>
            <person name="Ma J."/>
            <person name="Ohkuma M."/>
        </authorList>
    </citation>
    <scope>NUCLEOTIDE SEQUENCE</scope>
    <source>
        <strain evidence="2">JCM 11219</strain>
    </source>
</reference>
<dbReference type="OrthoDB" id="27926at2157"/>
<keyword evidence="1" id="KW-0175">Coiled coil</keyword>
<proteinExistence type="predicted"/>
<dbReference type="GeneID" id="76208088"/>
<accession>A0A830EFC0</accession>